<feature type="transmembrane region" description="Helical" evidence="1">
    <location>
        <begin position="12"/>
        <end position="38"/>
    </location>
</feature>
<dbReference type="Proteomes" id="UP000199568">
    <property type="component" value="Unassembled WGS sequence"/>
</dbReference>
<dbReference type="InterPro" id="IPR007403">
    <property type="entry name" value="DUF456"/>
</dbReference>
<gene>
    <name evidence="2" type="ORF">SAMN05660297_02042</name>
</gene>
<feature type="transmembrane region" description="Helical" evidence="1">
    <location>
        <begin position="50"/>
        <end position="69"/>
    </location>
</feature>
<proteinExistence type="predicted"/>
<keyword evidence="1" id="KW-1133">Transmembrane helix</keyword>
<feature type="transmembrane region" description="Helical" evidence="1">
    <location>
        <begin position="81"/>
        <end position="113"/>
    </location>
</feature>
<evidence type="ECO:0000313" key="2">
    <source>
        <dbReference type="EMBL" id="SET33002.1"/>
    </source>
</evidence>
<dbReference type="Pfam" id="PF04306">
    <property type="entry name" value="DUF456"/>
    <property type="match status" value="1"/>
</dbReference>
<keyword evidence="3" id="KW-1185">Reference proteome</keyword>
<evidence type="ECO:0000313" key="3">
    <source>
        <dbReference type="Proteomes" id="UP000199568"/>
    </source>
</evidence>
<protein>
    <recommendedName>
        <fullName evidence="4">DUF456 domain-containing protein</fullName>
    </recommendedName>
</protein>
<feature type="transmembrane region" description="Helical" evidence="1">
    <location>
        <begin position="133"/>
        <end position="157"/>
    </location>
</feature>
<dbReference type="PANTHER" id="PTHR39165:SF1">
    <property type="entry name" value="DUF456 DOMAIN-CONTAINING PROTEIN"/>
    <property type="match status" value="1"/>
</dbReference>
<dbReference type="PANTHER" id="PTHR39165">
    <property type="entry name" value="IG HYPOTHETICAL 17883"/>
    <property type="match status" value="1"/>
</dbReference>
<evidence type="ECO:0000256" key="1">
    <source>
        <dbReference type="SAM" id="Phobius"/>
    </source>
</evidence>
<dbReference type="STRING" id="426128.SAMN05660297_02042"/>
<dbReference type="AlphaFoldDB" id="A0A1I0DKJ7"/>
<dbReference type="OrthoDB" id="1955085at2"/>
<keyword evidence="1" id="KW-0472">Membrane</keyword>
<organism evidence="2 3">
    <name type="scientific">Natronincola peptidivorans</name>
    <dbReference type="NCBI Taxonomy" id="426128"/>
    <lineage>
        <taxon>Bacteria</taxon>
        <taxon>Bacillati</taxon>
        <taxon>Bacillota</taxon>
        <taxon>Clostridia</taxon>
        <taxon>Peptostreptococcales</taxon>
        <taxon>Natronincolaceae</taxon>
        <taxon>Natronincola</taxon>
    </lineage>
</organism>
<sequence length="159" mass="17141">MENIYIVISFALILLGVAGVFFPILPGPMLVLIGIALYSYGTDFIVITPYWLTLFAILTLITITVDYLASFITAKKFNASIWGMAGMIIGGFLGLMVFNIIGLLIGQVIGLILGELFMGKELIEAIKTGSAGVVGYLISLIVKVAMTGIMLGIFIYLTY</sequence>
<evidence type="ECO:0008006" key="4">
    <source>
        <dbReference type="Google" id="ProtNLM"/>
    </source>
</evidence>
<dbReference type="RefSeq" id="WP_090443232.1">
    <property type="nucleotide sequence ID" value="NZ_FOHU01000008.1"/>
</dbReference>
<keyword evidence="1" id="KW-0812">Transmembrane</keyword>
<accession>A0A1I0DKJ7</accession>
<name>A0A1I0DKJ7_9FIRM</name>
<reference evidence="2 3" key="1">
    <citation type="submission" date="2016-10" db="EMBL/GenBank/DDBJ databases">
        <authorList>
            <person name="de Groot N.N."/>
        </authorList>
    </citation>
    <scope>NUCLEOTIDE SEQUENCE [LARGE SCALE GENOMIC DNA]</scope>
    <source>
        <strain evidence="2 3">DSM 18979</strain>
    </source>
</reference>
<dbReference type="EMBL" id="FOHU01000008">
    <property type="protein sequence ID" value="SET33002.1"/>
    <property type="molecule type" value="Genomic_DNA"/>
</dbReference>